<feature type="transmembrane region" description="Helical" evidence="8">
    <location>
        <begin position="188"/>
        <end position="211"/>
    </location>
</feature>
<evidence type="ECO:0000256" key="5">
    <source>
        <dbReference type="ARBA" id="ARBA00022989"/>
    </source>
</evidence>
<evidence type="ECO:0000256" key="2">
    <source>
        <dbReference type="ARBA" id="ARBA00022448"/>
    </source>
</evidence>
<dbReference type="InterPro" id="IPR020846">
    <property type="entry name" value="MFS_dom"/>
</dbReference>
<evidence type="ECO:0000313" key="10">
    <source>
        <dbReference type="EMBL" id="KAJ4118746.1"/>
    </source>
</evidence>
<evidence type="ECO:0000256" key="4">
    <source>
        <dbReference type="ARBA" id="ARBA00022692"/>
    </source>
</evidence>
<dbReference type="InterPro" id="IPR036259">
    <property type="entry name" value="MFS_trans_sf"/>
</dbReference>
<evidence type="ECO:0000256" key="8">
    <source>
        <dbReference type="SAM" id="Phobius"/>
    </source>
</evidence>
<feature type="domain" description="Major facilitator superfamily (MFS) profile" evidence="9">
    <location>
        <begin position="54"/>
        <end position="528"/>
    </location>
</feature>
<evidence type="ECO:0000256" key="3">
    <source>
        <dbReference type="ARBA" id="ARBA00022592"/>
    </source>
</evidence>
<comment type="caution">
    <text evidence="10">The sequence shown here is derived from an EMBL/GenBank/DDBJ whole genome shotgun (WGS) entry which is preliminary data.</text>
</comment>
<dbReference type="PROSITE" id="PS00217">
    <property type="entry name" value="SUGAR_TRANSPORT_2"/>
    <property type="match status" value="1"/>
</dbReference>
<feature type="region of interest" description="Disordered" evidence="7">
    <location>
        <begin position="538"/>
        <end position="562"/>
    </location>
</feature>
<gene>
    <name evidence="10" type="primary">PHO5</name>
    <name evidence="10" type="ORF">NW768_010807</name>
</gene>
<keyword evidence="5 8" id="KW-1133">Transmembrane helix</keyword>
<dbReference type="CDD" id="cd17364">
    <property type="entry name" value="MFS_PhT"/>
    <property type="match status" value="1"/>
</dbReference>
<dbReference type="NCBIfam" id="TIGR00887">
    <property type="entry name" value="2A0109"/>
    <property type="match status" value="1"/>
</dbReference>
<dbReference type="PANTHER" id="PTHR24064">
    <property type="entry name" value="SOLUTE CARRIER FAMILY 22 MEMBER"/>
    <property type="match status" value="1"/>
</dbReference>
<dbReference type="InterPro" id="IPR005828">
    <property type="entry name" value="MFS_sugar_transport-like"/>
</dbReference>
<name>A0ABQ8QZL0_FUSEQ</name>
<keyword evidence="3" id="KW-0592">Phosphate transport</keyword>
<organism evidence="10 11">
    <name type="scientific">Fusarium equiseti</name>
    <name type="common">Fusarium scirpi</name>
    <dbReference type="NCBI Taxonomy" id="61235"/>
    <lineage>
        <taxon>Eukaryota</taxon>
        <taxon>Fungi</taxon>
        <taxon>Dikarya</taxon>
        <taxon>Ascomycota</taxon>
        <taxon>Pezizomycotina</taxon>
        <taxon>Sordariomycetes</taxon>
        <taxon>Hypocreomycetidae</taxon>
        <taxon>Hypocreales</taxon>
        <taxon>Nectriaceae</taxon>
        <taxon>Fusarium</taxon>
        <taxon>Fusarium incarnatum-equiseti species complex</taxon>
    </lineage>
</organism>
<evidence type="ECO:0000256" key="1">
    <source>
        <dbReference type="ARBA" id="ARBA00004141"/>
    </source>
</evidence>
<keyword evidence="2" id="KW-0813">Transport</keyword>
<dbReference type="EMBL" id="JAOQBH010000023">
    <property type="protein sequence ID" value="KAJ4118746.1"/>
    <property type="molecule type" value="Genomic_DNA"/>
</dbReference>
<proteinExistence type="predicted"/>
<feature type="transmembrane region" description="Helical" evidence="8">
    <location>
        <begin position="369"/>
        <end position="391"/>
    </location>
</feature>
<dbReference type="InterPro" id="IPR005829">
    <property type="entry name" value="Sugar_transporter_CS"/>
</dbReference>
<feature type="transmembrane region" description="Helical" evidence="8">
    <location>
        <begin position="325"/>
        <end position="345"/>
    </location>
</feature>
<dbReference type="Pfam" id="PF00083">
    <property type="entry name" value="Sugar_tr"/>
    <property type="match status" value="1"/>
</dbReference>
<evidence type="ECO:0000259" key="9">
    <source>
        <dbReference type="PROSITE" id="PS50850"/>
    </source>
</evidence>
<reference evidence="10" key="1">
    <citation type="submission" date="2022-09" db="EMBL/GenBank/DDBJ databases">
        <title>Fusarium specimens isolated from Avocado Roots.</title>
        <authorList>
            <person name="Stajich J."/>
            <person name="Roper C."/>
            <person name="Heimlech-Rivalta G."/>
        </authorList>
    </citation>
    <scope>NUCLEOTIDE SEQUENCE</scope>
    <source>
        <strain evidence="10">CF00095</strain>
    </source>
</reference>
<evidence type="ECO:0000256" key="6">
    <source>
        <dbReference type="ARBA" id="ARBA00023136"/>
    </source>
</evidence>
<dbReference type="Gene3D" id="1.20.1250.20">
    <property type="entry name" value="MFS general substrate transporter like domains"/>
    <property type="match status" value="1"/>
</dbReference>
<keyword evidence="11" id="KW-1185">Reference proteome</keyword>
<dbReference type="InterPro" id="IPR004738">
    <property type="entry name" value="Phos_permease"/>
</dbReference>
<protein>
    <submittedName>
        <fullName evidence="10">Acid phosphatase pho5</fullName>
    </submittedName>
</protein>
<keyword evidence="4 8" id="KW-0812">Transmembrane</keyword>
<keyword evidence="6 8" id="KW-0472">Membrane</keyword>
<evidence type="ECO:0000256" key="7">
    <source>
        <dbReference type="SAM" id="MobiDB-lite"/>
    </source>
</evidence>
<feature type="transmembrane region" description="Helical" evidence="8">
    <location>
        <begin position="403"/>
        <end position="423"/>
    </location>
</feature>
<feature type="transmembrane region" description="Helical" evidence="8">
    <location>
        <begin position="506"/>
        <end position="523"/>
    </location>
</feature>
<dbReference type="Proteomes" id="UP001152024">
    <property type="component" value="Unassembled WGS sequence"/>
</dbReference>
<feature type="transmembrane region" description="Helical" evidence="8">
    <location>
        <begin position="151"/>
        <end position="168"/>
    </location>
</feature>
<comment type="subcellular location">
    <subcellularLocation>
        <location evidence="1">Membrane</location>
        <topology evidence="1">Multi-pass membrane protein</topology>
    </subcellularLocation>
</comment>
<evidence type="ECO:0000313" key="11">
    <source>
        <dbReference type="Proteomes" id="UP001152024"/>
    </source>
</evidence>
<dbReference type="PROSITE" id="PS50850">
    <property type="entry name" value="MFS"/>
    <property type="match status" value="1"/>
</dbReference>
<dbReference type="SUPFAM" id="SSF103473">
    <property type="entry name" value="MFS general substrate transporter"/>
    <property type="match status" value="1"/>
</dbReference>
<feature type="transmembrane region" description="Helical" evidence="8">
    <location>
        <begin position="126"/>
        <end position="144"/>
    </location>
</feature>
<sequence>MAEDSRPVAKTSGGNNAFHNFHNDFAHIADPNERRRLALAEIDKAPFGWYHVRACIVAGVGFFTDSYDIFCVSMLTIMLGIVYYPSKGKLPTSSDNAIKLSTSAGTVIGQLGFGMMADIVGRKRMYGLELIVIIFATLAQALTAGSPSTSLVGLIIFWRVLMGVGIGGDYPLSSIITSEFATTKWRGAMMAAVFAMQGIGQLVAALVMMFLTLGFKSSLEGAPDTKSCTGDCQIAVDKMWRTLVGFGAVPAYRLTIPETPRYTFDVARDVEQADEDVKAYINGKREGSTDEVSRAQVHDSAKHSLEVPKASWRDFFQHYSKWKNASLLLGTAGSWFCLDVAFYGLSLNNGTILKVIGYSTKDANNVYEFLYNTAVGNIIIVLAGAVPGYWVSVATIDTLGRKTIQLGGFIILTILFIVMGFAYNHIPSNGLLAIYVLAQFFFNFGPNTTTFIVPGEVFPTRYRSTSHGISAASGKVGSIIGQGAISILRTHGATDKNEAPWMDHVLEIYALFMLLGIFTTLLIPETARKTLEELSGEDDYASADHADSEVQGGNDKGGRISV</sequence>
<accession>A0ABQ8QZL0</accession>